<dbReference type="InterPro" id="IPR007409">
    <property type="entry name" value="Restrct_endonuc_type1_HsdR_N"/>
</dbReference>
<keyword evidence="3" id="KW-0347">Helicase</keyword>
<evidence type="ECO:0000313" key="4">
    <source>
        <dbReference type="Proteomes" id="UP000461162"/>
    </source>
</evidence>
<dbReference type="PANTHER" id="PTHR42927">
    <property type="entry name" value="HELICASE SUPERFAMILY 1 AND 2 DOMAIN-CONTAINING PROTEIN"/>
    <property type="match status" value="1"/>
</dbReference>
<dbReference type="GO" id="GO:0009035">
    <property type="term" value="F:type I site-specific deoxyribonuclease activity"/>
    <property type="evidence" value="ECO:0007669"/>
    <property type="project" value="UniProtKB-EC"/>
</dbReference>
<keyword evidence="3" id="KW-0547">Nucleotide-binding</keyword>
<evidence type="ECO:0000256" key="1">
    <source>
        <dbReference type="SAM" id="MobiDB-lite"/>
    </source>
</evidence>
<dbReference type="GO" id="GO:0003677">
    <property type="term" value="F:DNA binding"/>
    <property type="evidence" value="ECO:0007669"/>
    <property type="project" value="UniProtKB-KW"/>
</dbReference>
<dbReference type="InterPro" id="IPR040980">
    <property type="entry name" value="SWI2_SNF2"/>
</dbReference>
<feature type="domain" description="Helicase ATP-binding" evidence="2">
    <location>
        <begin position="300"/>
        <end position="504"/>
    </location>
</feature>
<dbReference type="Gene3D" id="3.90.1570.50">
    <property type="match status" value="1"/>
</dbReference>
<evidence type="ECO:0000259" key="2">
    <source>
        <dbReference type="PROSITE" id="PS51192"/>
    </source>
</evidence>
<dbReference type="Pfam" id="PF04313">
    <property type="entry name" value="HSDR_N"/>
    <property type="match status" value="1"/>
</dbReference>
<dbReference type="PANTHER" id="PTHR42927:SF1">
    <property type="entry name" value="HELICASE SUPERFAMILY 1 AND 2 DOMAIN-CONTAINING PROTEIN"/>
    <property type="match status" value="1"/>
</dbReference>
<reference evidence="3 4" key="1">
    <citation type="submission" date="2019-11" db="EMBL/GenBank/DDBJ databases">
        <title>Pseudodesulfovibrio alkaliphilus, sp. nov., an alkaliphilic sulfate-reducing bacteria from mud volcano of Taman peninsula, Russia.</title>
        <authorList>
            <person name="Frolova A."/>
            <person name="Merkel A.Y."/>
            <person name="Slobodkin A.I."/>
        </authorList>
    </citation>
    <scope>NUCLEOTIDE SEQUENCE [LARGE SCALE GENOMIC DNA]</scope>
    <source>
        <strain evidence="3 4">F-1</strain>
    </source>
</reference>
<name>A0A7K1KLC1_9BACT</name>
<dbReference type="InterPro" id="IPR055180">
    <property type="entry name" value="HsdR_RecA-like_helicase_dom_2"/>
</dbReference>
<dbReference type="Pfam" id="PF18766">
    <property type="entry name" value="SWI2_SNF2"/>
    <property type="match status" value="1"/>
</dbReference>
<evidence type="ECO:0000313" key="3">
    <source>
        <dbReference type="EMBL" id="MUM76751.1"/>
    </source>
</evidence>
<comment type="caution">
    <text evidence="3">The sequence shown here is derived from an EMBL/GenBank/DDBJ whole genome shotgun (WGS) entry which is preliminary data.</text>
</comment>
<dbReference type="InterPro" id="IPR027417">
    <property type="entry name" value="P-loop_NTPase"/>
</dbReference>
<dbReference type="Pfam" id="PF22679">
    <property type="entry name" value="T1R_D3-like"/>
    <property type="match status" value="1"/>
</dbReference>
<dbReference type="GO" id="GO:0005524">
    <property type="term" value="F:ATP binding"/>
    <property type="evidence" value="ECO:0007669"/>
    <property type="project" value="UniProtKB-KW"/>
</dbReference>
<protein>
    <submittedName>
        <fullName evidence="3">DEAD/DEAH box helicase</fullName>
    </submittedName>
</protein>
<dbReference type="GO" id="GO:0009307">
    <property type="term" value="P:DNA restriction-modification system"/>
    <property type="evidence" value="ECO:0007669"/>
    <property type="project" value="UniProtKB-KW"/>
</dbReference>
<keyword evidence="3" id="KW-0067">ATP-binding</keyword>
<organism evidence="3 4">
    <name type="scientific">Pseudodesulfovibrio alkaliphilus</name>
    <dbReference type="NCBI Taxonomy" id="2661613"/>
    <lineage>
        <taxon>Bacteria</taxon>
        <taxon>Pseudomonadati</taxon>
        <taxon>Thermodesulfobacteriota</taxon>
        <taxon>Desulfovibrionia</taxon>
        <taxon>Desulfovibrionales</taxon>
        <taxon>Desulfovibrionaceae</taxon>
    </lineage>
</organism>
<dbReference type="SUPFAM" id="SSF52540">
    <property type="entry name" value="P-loop containing nucleoside triphosphate hydrolases"/>
    <property type="match status" value="1"/>
</dbReference>
<accession>A0A7K1KLC1</accession>
<dbReference type="EMBL" id="WODC01000002">
    <property type="protein sequence ID" value="MUM76751.1"/>
    <property type="molecule type" value="Genomic_DNA"/>
</dbReference>
<dbReference type="InterPro" id="IPR014001">
    <property type="entry name" value="Helicase_ATP-bd"/>
</dbReference>
<dbReference type="SMART" id="SM00487">
    <property type="entry name" value="DEXDc"/>
    <property type="match status" value="1"/>
</dbReference>
<dbReference type="Gene3D" id="3.40.50.300">
    <property type="entry name" value="P-loop containing nucleotide triphosphate hydrolases"/>
    <property type="match status" value="2"/>
</dbReference>
<dbReference type="GO" id="GO:0004386">
    <property type="term" value="F:helicase activity"/>
    <property type="evidence" value="ECO:0007669"/>
    <property type="project" value="UniProtKB-KW"/>
</dbReference>
<keyword evidence="3" id="KW-0378">Hydrolase</keyword>
<proteinExistence type="predicted"/>
<dbReference type="RefSeq" id="WP_155932409.1">
    <property type="nucleotide sequence ID" value="NZ_WODC01000002.1"/>
</dbReference>
<keyword evidence="4" id="KW-1185">Reference proteome</keyword>
<feature type="region of interest" description="Disordered" evidence="1">
    <location>
        <begin position="921"/>
        <end position="942"/>
    </location>
</feature>
<sequence length="1059" mass="120704">MPDALENTFQQDIVNALVAGGWMIGTSAGYDREHALYPEDVVGFMSEAQPDQWAKFCKMYPENPEASMLRSLAKALDDKGTLQILRKHYADRGARIHMCRFKPDHGLNEETERQYGCNRLRVVPELVYSPHGYVGRLDLALFVNGIPVATLELKSEFKQSVHNAIRQYKKDRPPKDPHTRKGEPLLTFKRGALVHFAVSQEDVYMCTRLAGDASRFLPFNKGTDDGGAGNPPPADPDDYATGYLWQEVLRPDNFLRILGRFLHLEVKETTDWQGRTRKKETMIFPRFHQWDAVNRLIDTARAEGPGHKYLIQHSAGSGKSNSIAWTAHQLSSLHDAEDGKVFDSVIVITDRTVLDNQLQETIYQFDHRRGAVTRVSREYGDGSKSEQLAGALEEAAGIVIVTIQTFPYVLKLLQERTALKGRTYAVIADEAHSSQTGGTAQKLREVLNLEQIDEGADLSSEDVLQATLASRRDSDRISYFAFTATPKPKTLELFGRRPRPDLPASAENIPQSFHVYTMRQAIEEGYILDVLRNYTTYSMAYKLAHTNPEDEREVDARKGASTIAKWVRHHPHNIATKVEVIIEHFRTRIAARLNGQAKAMVVTSSRLAAVRYKLAFDKYIAEHPQCQGIQAMVAFSGDVEDVENGTGPFNETNMNPTLKKRDMRKAFDTDEYQVMIVANKFQTGFDQPKLCAMYVDKKLAGVDCVQTLSRLNRTYPGKDQTFVLDFANKPEDILAAFQPYYKVARLQDVSDPNLVYELKDKLDGQDIYRWEEVEAFVEAFFNDKASQARLMRHCRPARERFGIRYKEVLSVVRDAEEAFREAKKTGNDIVIKNARISVAEARKGKDVLDIFKRDLKRFTRFYEFASQIIDFDDQELEKLSIYARHLLPLLREERLDDEIDLSDIEMTHYRLAKKREEQIKLENEDGTLRPPSDETASPRERETERLAEIVERMNRLFDGEFTGGDALSYARTIVTKLRENDRLMTELRVNSPAQAMLGSFPQAVEDAVIESMDTHAELARQFLGRERTRKGFAKLVMDLILKGFADGAPEEREFVKRLP</sequence>
<dbReference type="Proteomes" id="UP000461162">
    <property type="component" value="Unassembled WGS sequence"/>
</dbReference>
<dbReference type="PROSITE" id="PS51192">
    <property type="entry name" value="HELICASE_ATP_BIND_1"/>
    <property type="match status" value="1"/>
</dbReference>
<dbReference type="AlphaFoldDB" id="A0A7K1KLC1"/>
<gene>
    <name evidence="3" type="ORF">GKC30_03780</name>
</gene>